<dbReference type="PRINTS" id="PR00722">
    <property type="entry name" value="CHYMOTRYPSIN"/>
</dbReference>
<dbReference type="GO" id="GO:0004252">
    <property type="term" value="F:serine-type endopeptidase activity"/>
    <property type="evidence" value="ECO:0007669"/>
    <property type="project" value="UniProtKB-EC"/>
</dbReference>
<dbReference type="InterPro" id="IPR043504">
    <property type="entry name" value="Peptidase_S1_PA_chymotrypsin"/>
</dbReference>
<keyword evidence="5 10" id="KW-0720">Serine protease</keyword>
<dbReference type="FunFam" id="2.40.10.10:FF:000042">
    <property type="entry name" value="Kallikrein 1-related peptidase C9"/>
    <property type="match status" value="1"/>
</dbReference>
<dbReference type="EC" id="3.4.21.35" evidence="9"/>
<proteinExistence type="inferred from homology"/>
<reference evidence="13" key="1">
    <citation type="journal article" date="2019" name="IScience">
        <title>Narwhal Genome Reveals Long-Term Low Genetic Diversity despite Current Large Abundance Size.</title>
        <authorList>
            <person name="Westbury M.V."/>
            <person name="Petersen B."/>
            <person name="Garde E."/>
            <person name="Heide-Jorgensen M.P."/>
            <person name="Lorenzen E.D."/>
        </authorList>
    </citation>
    <scope>NUCLEOTIDE SEQUENCE [LARGE SCALE GENOMIC DNA]</scope>
</reference>
<feature type="non-terminal residue" evidence="12">
    <location>
        <position position="1"/>
    </location>
</feature>
<dbReference type="FunFam" id="2.40.10.10:FF:000021">
    <property type="entry name" value="Kallikrein 1"/>
    <property type="match status" value="2"/>
</dbReference>
<comment type="catalytic activity">
    <reaction evidence="8">
        <text>Preferential cleavage of Arg-|-Xaa bonds in small molecule substrates. Highly selective action to release kallidin (lysyl-bradykinin) from kininogen involves hydrolysis of Met-|-Xaa or Leu-|-Xaa.</text>
        <dbReference type="EC" id="3.4.21.35"/>
    </reaction>
</comment>
<evidence type="ECO:0000256" key="2">
    <source>
        <dbReference type="ARBA" id="ARBA00022670"/>
    </source>
</evidence>
<comment type="similarity">
    <text evidence="1">Belongs to the peptidase S1 family. Snake venom subfamily.</text>
</comment>
<feature type="domain" description="Peptidase S1" evidence="11">
    <location>
        <begin position="560"/>
        <end position="793"/>
    </location>
</feature>
<dbReference type="Gene3D" id="2.40.10.10">
    <property type="entry name" value="Trypsin-like serine proteases"/>
    <property type="match status" value="5"/>
</dbReference>
<dbReference type="FunFam" id="2.40.10.10:FF:000010">
    <property type="entry name" value="Kallikrein related peptidase 11"/>
    <property type="match status" value="1"/>
</dbReference>
<evidence type="ECO:0000256" key="9">
    <source>
        <dbReference type="ARBA" id="ARBA00039014"/>
    </source>
</evidence>
<dbReference type="PANTHER" id="PTHR24271">
    <property type="entry name" value="KALLIKREIN-RELATED"/>
    <property type="match status" value="1"/>
</dbReference>
<dbReference type="AlphaFoldDB" id="A0A4U1FU14"/>
<accession>A0A4U1FU14</accession>
<dbReference type="InterPro" id="IPR018114">
    <property type="entry name" value="TRYPSIN_HIS"/>
</dbReference>
<dbReference type="SUPFAM" id="SSF50494">
    <property type="entry name" value="Trypsin-like serine proteases"/>
    <property type="match status" value="3"/>
</dbReference>
<gene>
    <name evidence="12" type="ORF">EI555_018613</name>
</gene>
<name>A0A4U1FU14_MONMO</name>
<dbReference type="PROSITE" id="PS00135">
    <property type="entry name" value="TRYPSIN_SER"/>
    <property type="match status" value="2"/>
</dbReference>
<evidence type="ECO:0000259" key="11">
    <source>
        <dbReference type="PROSITE" id="PS50240"/>
    </source>
</evidence>
<evidence type="ECO:0000256" key="3">
    <source>
        <dbReference type="ARBA" id="ARBA00022729"/>
    </source>
</evidence>
<dbReference type="SMART" id="SM00020">
    <property type="entry name" value="Tryp_SPc"/>
    <property type="match status" value="2"/>
</dbReference>
<evidence type="ECO:0000313" key="12">
    <source>
        <dbReference type="EMBL" id="TKC53862.1"/>
    </source>
</evidence>
<evidence type="ECO:0000256" key="5">
    <source>
        <dbReference type="ARBA" id="ARBA00022825"/>
    </source>
</evidence>
<dbReference type="EMBL" id="RWIC01000002">
    <property type="protein sequence ID" value="TKC53862.1"/>
    <property type="molecule type" value="Genomic_DNA"/>
</dbReference>
<keyword evidence="6" id="KW-0865">Zymogen</keyword>
<dbReference type="InterPro" id="IPR001314">
    <property type="entry name" value="Peptidase_S1A"/>
</dbReference>
<sequence>SLAWGGGSDIINGEDCHPHSQPWQAALFLEKEFFCGGVLVHPQWVLSAAHCFQNSYTIRLGLHSLEDDHEPGGQMMEAHLSIQHPEYNRPSFANDLMLIKLEELVPQSDTIQNIGVASQRPTAGDSCLVSGWGRLANGELGSVGVSGLSEGVLCPAREANPMLCVPGRLPKEICSELYAPVYHPSMFCAGGGQDQKDSCHGDSGGPLVCNGSLQGLVSFGQSPCGQPNVPGVYTNLCKFTDWIQKTIQANFCNLDDLEHHSEALDLESKTETCHSKARVQYLDSRPKLQKSHSKIHSRLQLPQMLLEDLEGGTELSLNQENVLEMQEGAAATSAEPWSLLRNVASPHLLLPADLCRLSLCSFLPAPTRCPLHPARASALLRLGLVRGGLSAQLFNPHPLSFSVGRPHPSLVKPLVHHIRVPPALPGPLAQFLTLAVAQDDSDKVLSGDEWAPHSQTWQVALFEHRRFNCGGSPISPHWVPSAAHCQTRYEGLGSTRARLGEHNLHQRDGAATSGDPSSVGMPCRALCPGVMSPATQPRSPVSVPKSAATWSAVPLIQSRIIGGHECKKHSQPWQVALYHFSSFQCGGVLVDPQWVLTAAHCMSDNYQLWLGRHNLFEDEDTAQFAHVSKDFPHPDFNLSLLKNDTLPPGEDYSHDLMLLRLEGPVQITEDVQVLELPTKEPQLESTCYASGWGSIEPDKFIYPDDLQCVDLTVLSSEVCASAHPEKVTEFMLCAGHLEGGKDTCVGDSGGPLICEGMFQGITSWGHIPCGAPNKPSVYTKVILYVDWIKKTMADNP</sequence>
<keyword evidence="4 10" id="KW-0378">Hydrolase</keyword>
<dbReference type="GO" id="GO:0006508">
    <property type="term" value="P:proteolysis"/>
    <property type="evidence" value="ECO:0007669"/>
    <property type="project" value="UniProtKB-KW"/>
</dbReference>
<organism evidence="12 13">
    <name type="scientific">Monodon monoceros</name>
    <name type="common">Narwhal</name>
    <name type="synonym">Ceratodon monodon</name>
    <dbReference type="NCBI Taxonomy" id="40151"/>
    <lineage>
        <taxon>Eukaryota</taxon>
        <taxon>Metazoa</taxon>
        <taxon>Chordata</taxon>
        <taxon>Craniata</taxon>
        <taxon>Vertebrata</taxon>
        <taxon>Euteleostomi</taxon>
        <taxon>Mammalia</taxon>
        <taxon>Eutheria</taxon>
        <taxon>Laurasiatheria</taxon>
        <taxon>Artiodactyla</taxon>
        <taxon>Whippomorpha</taxon>
        <taxon>Cetacea</taxon>
        <taxon>Odontoceti</taxon>
        <taxon>Monodontidae</taxon>
        <taxon>Monodon</taxon>
    </lineage>
</organism>
<evidence type="ECO:0000256" key="10">
    <source>
        <dbReference type="RuleBase" id="RU363034"/>
    </source>
</evidence>
<comment type="caution">
    <text evidence="12">The sequence shown here is derived from an EMBL/GenBank/DDBJ whole genome shotgun (WGS) entry which is preliminary data.</text>
</comment>
<dbReference type="PANTHER" id="PTHR24271:SF47">
    <property type="entry name" value="KALLIKREIN-1"/>
    <property type="match status" value="1"/>
</dbReference>
<dbReference type="InterPro" id="IPR001254">
    <property type="entry name" value="Trypsin_dom"/>
</dbReference>
<evidence type="ECO:0000256" key="7">
    <source>
        <dbReference type="ARBA" id="ARBA00023157"/>
    </source>
</evidence>
<dbReference type="PROSITE" id="PS50240">
    <property type="entry name" value="TRYPSIN_DOM"/>
    <property type="match status" value="2"/>
</dbReference>
<evidence type="ECO:0000256" key="8">
    <source>
        <dbReference type="ARBA" id="ARBA00036706"/>
    </source>
</evidence>
<dbReference type="Proteomes" id="UP000308365">
    <property type="component" value="Unassembled WGS sequence"/>
</dbReference>
<evidence type="ECO:0000256" key="6">
    <source>
        <dbReference type="ARBA" id="ARBA00023145"/>
    </source>
</evidence>
<dbReference type="Pfam" id="PF00089">
    <property type="entry name" value="Trypsin"/>
    <property type="match status" value="3"/>
</dbReference>
<keyword evidence="7" id="KW-1015">Disulfide bond</keyword>
<dbReference type="GO" id="GO:0030141">
    <property type="term" value="C:secretory granule"/>
    <property type="evidence" value="ECO:0007669"/>
    <property type="project" value="TreeGrafter"/>
</dbReference>
<feature type="domain" description="Peptidase S1" evidence="11">
    <location>
        <begin position="10"/>
        <end position="248"/>
    </location>
</feature>
<evidence type="ECO:0000256" key="1">
    <source>
        <dbReference type="ARBA" id="ARBA00009228"/>
    </source>
</evidence>
<evidence type="ECO:0000313" key="13">
    <source>
        <dbReference type="Proteomes" id="UP000308365"/>
    </source>
</evidence>
<keyword evidence="3" id="KW-0732">Signal</keyword>
<keyword evidence="2 10" id="KW-0645">Protease</keyword>
<dbReference type="PROSITE" id="PS00134">
    <property type="entry name" value="TRYPSIN_HIS"/>
    <property type="match status" value="2"/>
</dbReference>
<dbReference type="CDD" id="cd00190">
    <property type="entry name" value="Tryp_SPc"/>
    <property type="match status" value="2"/>
</dbReference>
<dbReference type="InterPro" id="IPR033116">
    <property type="entry name" value="TRYPSIN_SER"/>
</dbReference>
<evidence type="ECO:0000256" key="4">
    <source>
        <dbReference type="ARBA" id="ARBA00022801"/>
    </source>
</evidence>
<dbReference type="InterPro" id="IPR009003">
    <property type="entry name" value="Peptidase_S1_PA"/>
</dbReference>
<protein>
    <recommendedName>
        <fullName evidence="9">tissue kallikrein</fullName>
        <ecNumber evidence="9">3.4.21.35</ecNumber>
    </recommendedName>
</protein>